<evidence type="ECO:0000256" key="4">
    <source>
        <dbReference type="ARBA" id="ARBA00022909"/>
    </source>
</evidence>
<sequence length="120" mass="13465">MGQIILKNIRVFANHGCLTEEGLIGSDYRVDLKVSLNLQKSIESDELADTINYVRLNSIVMEEMAIRSKLLEHVAGRISDRIFLELADSKKITLKISKLNPPIGGDVESVSIKIKRKRVC</sequence>
<dbReference type="InterPro" id="IPR043133">
    <property type="entry name" value="GTP-CH-I_C/QueF"/>
</dbReference>
<dbReference type="SMART" id="SM00905">
    <property type="entry name" value="FolB"/>
    <property type="match status" value="1"/>
</dbReference>
<name>A0A0B7HZV0_9FLAO</name>
<reference evidence="8 10" key="1">
    <citation type="submission" date="2015-01" db="EMBL/GenBank/DDBJ databases">
        <authorList>
            <person name="Xiang T."/>
            <person name="Song Y."/>
            <person name="Huang L."/>
            <person name="Wang B."/>
            <person name="Wu P."/>
        </authorList>
    </citation>
    <scope>NUCLEOTIDE SEQUENCE [LARGE SCALE GENOMIC DNA]</scope>
    <source>
        <strain evidence="8 10">CcD38</strain>
    </source>
</reference>
<comment type="function">
    <text evidence="6">Catalyzes the conversion of 7,8-dihydroneopterin to 6-hydroxymethyl-7,8-dihydropterin.</text>
</comment>
<proteinExistence type="inferred from homology"/>
<evidence type="ECO:0000256" key="1">
    <source>
        <dbReference type="ARBA" id="ARBA00001353"/>
    </source>
</evidence>
<dbReference type="InterPro" id="IPR006156">
    <property type="entry name" value="Dihydroneopterin_aldolase"/>
</dbReference>
<gene>
    <name evidence="8" type="primary">folB</name>
    <name evidence="8" type="ORF">CCAND38_100050</name>
    <name evidence="9" type="ORF">CKY20_09565</name>
</gene>
<accession>A0A0B7HZV0</accession>
<dbReference type="Proteomes" id="UP000045051">
    <property type="component" value="Unassembled WGS sequence"/>
</dbReference>
<keyword evidence="5 6" id="KW-0456">Lyase</keyword>
<comment type="catalytic activity">
    <reaction evidence="1 6">
        <text>7,8-dihydroneopterin = 6-hydroxymethyl-7,8-dihydropterin + glycolaldehyde</text>
        <dbReference type="Rhea" id="RHEA:10540"/>
        <dbReference type="ChEBI" id="CHEBI:17001"/>
        <dbReference type="ChEBI" id="CHEBI:17071"/>
        <dbReference type="ChEBI" id="CHEBI:44841"/>
        <dbReference type="EC" id="4.1.2.25"/>
    </reaction>
</comment>
<evidence type="ECO:0000256" key="5">
    <source>
        <dbReference type="ARBA" id="ARBA00023239"/>
    </source>
</evidence>
<dbReference type="GO" id="GO:0004150">
    <property type="term" value="F:dihydroneopterin aldolase activity"/>
    <property type="evidence" value="ECO:0007669"/>
    <property type="project" value="UniProtKB-UniRule"/>
</dbReference>
<keyword evidence="4 6" id="KW-0289">Folate biosynthesis</keyword>
<evidence type="ECO:0000313" key="8">
    <source>
        <dbReference type="EMBL" id="CEN43397.1"/>
    </source>
</evidence>
<dbReference type="EMBL" id="NSDI01000010">
    <property type="protein sequence ID" value="RIY35617.1"/>
    <property type="molecule type" value="Genomic_DNA"/>
</dbReference>
<dbReference type="Proteomes" id="UP000265497">
    <property type="component" value="Unassembled WGS sequence"/>
</dbReference>
<evidence type="ECO:0000256" key="3">
    <source>
        <dbReference type="ARBA" id="ARBA00005708"/>
    </source>
</evidence>
<evidence type="ECO:0000313" key="10">
    <source>
        <dbReference type="Proteomes" id="UP000045051"/>
    </source>
</evidence>
<evidence type="ECO:0000256" key="2">
    <source>
        <dbReference type="ARBA" id="ARBA00005013"/>
    </source>
</evidence>
<comment type="similarity">
    <text evidence="3 6">Belongs to the DHNA family.</text>
</comment>
<evidence type="ECO:0000313" key="11">
    <source>
        <dbReference type="Proteomes" id="UP000265497"/>
    </source>
</evidence>
<dbReference type="Pfam" id="PF02152">
    <property type="entry name" value="FolB"/>
    <property type="match status" value="1"/>
</dbReference>
<dbReference type="PANTHER" id="PTHR42844">
    <property type="entry name" value="DIHYDRONEOPTERIN ALDOLASE 1-RELATED"/>
    <property type="match status" value="1"/>
</dbReference>
<dbReference type="EC" id="4.1.2.25" evidence="6"/>
<dbReference type="NCBIfam" id="TIGR00525">
    <property type="entry name" value="folB"/>
    <property type="match status" value="1"/>
</dbReference>
<dbReference type="RefSeq" id="WP_042343064.1">
    <property type="nucleotide sequence ID" value="NZ_BOQK01000011.1"/>
</dbReference>
<dbReference type="InterPro" id="IPR006157">
    <property type="entry name" value="FolB_dom"/>
</dbReference>
<dbReference type="PANTHER" id="PTHR42844:SF1">
    <property type="entry name" value="DIHYDRONEOPTERIN ALDOLASE 1-RELATED"/>
    <property type="match status" value="1"/>
</dbReference>
<dbReference type="AlphaFoldDB" id="A0A0B7HZV0"/>
<dbReference type="EMBL" id="CDOI01000002">
    <property type="protein sequence ID" value="CEN43397.1"/>
    <property type="molecule type" value="Genomic_DNA"/>
</dbReference>
<evidence type="ECO:0000313" key="9">
    <source>
        <dbReference type="EMBL" id="RIY35617.1"/>
    </source>
</evidence>
<dbReference type="SUPFAM" id="SSF55620">
    <property type="entry name" value="Tetrahydrobiopterin biosynthesis enzymes-like"/>
    <property type="match status" value="1"/>
</dbReference>
<feature type="domain" description="Dihydroneopterin aldolase/epimerase" evidence="7">
    <location>
        <begin position="4"/>
        <end position="116"/>
    </location>
</feature>
<keyword evidence="10" id="KW-1185">Reference proteome</keyword>
<dbReference type="GO" id="GO:0046654">
    <property type="term" value="P:tetrahydrofolate biosynthetic process"/>
    <property type="evidence" value="ECO:0007669"/>
    <property type="project" value="UniProtKB-UniRule"/>
</dbReference>
<reference evidence="9 11" key="2">
    <citation type="submission" date="2017-08" db="EMBL/GenBank/DDBJ databases">
        <title>Capnocytophaga canis 17-158 assembly.</title>
        <authorList>
            <person name="Gulvik C.A."/>
        </authorList>
    </citation>
    <scope>NUCLEOTIDE SEQUENCE [LARGE SCALE GENOMIC DNA]</scope>
    <source>
        <strain evidence="9 11">17-158</strain>
    </source>
</reference>
<evidence type="ECO:0000256" key="6">
    <source>
        <dbReference type="RuleBase" id="RU362079"/>
    </source>
</evidence>
<dbReference type="GO" id="GO:0046656">
    <property type="term" value="P:folic acid biosynthetic process"/>
    <property type="evidence" value="ECO:0007669"/>
    <property type="project" value="UniProtKB-UniRule"/>
</dbReference>
<dbReference type="NCBIfam" id="TIGR00526">
    <property type="entry name" value="folB_dom"/>
    <property type="match status" value="1"/>
</dbReference>
<organism evidence="8 10">
    <name type="scientific">Capnocytophaga canis</name>
    <dbReference type="NCBI Taxonomy" id="1848903"/>
    <lineage>
        <taxon>Bacteria</taxon>
        <taxon>Pseudomonadati</taxon>
        <taxon>Bacteroidota</taxon>
        <taxon>Flavobacteriia</taxon>
        <taxon>Flavobacteriales</taxon>
        <taxon>Flavobacteriaceae</taxon>
        <taxon>Capnocytophaga</taxon>
    </lineage>
</organism>
<dbReference type="Gene3D" id="3.30.1130.10">
    <property type="match status" value="1"/>
</dbReference>
<protein>
    <recommendedName>
        <fullName evidence="6">7,8-dihydroneopterin aldolase</fullName>
        <ecNumber evidence="6">4.1.2.25</ecNumber>
    </recommendedName>
</protein>
<dbReference type="GO" id="GO:0005737">
    <property type="term" value="C:cytoplasm"/>
    <property type="evidence" value="ECO:0007669"/>
    <property type="project" value="TreeGrafter"/>
</dbReference>
<comment type="pathway">
    <text evidence="2 6">Cofactor biosynthesis; tetrahydrofolate biosynthesis; 2-amino-4-hydroxy-6-hydroxymethyl-7,8-dihydropteridine diphosphate from 7,8-dihydroneopterin triphosphate: step 3/4.</text>
</comment>
<evidence type="ECO:0000259" key="7">
    <source>
        <dbReference type="SMART" id="SM00905"/>
    </source>
</evidence>
<dbReference type="UniPathway" id="UPA00077">
    <property type="reaction ID" value="UER00154"/>
</dbReference>